<feature type="domain" description="Thioesterase" evidence="2">
    <location>
        <begin position="5"/>
        <end position="186"/>
    </location>
</feature>
<dbReference type="GO" id="GO:0008610">
    <property type="term" value="P:lipid biosynthetic process"/>
    <property type="evidence" value="ECO:0007669"/>
    <property type="project" value="TreeGrafter"/>
</dbReference>
<evidence type="ECO:0000259" key="2">
    <source>
        <dbReference type="Pfam" id="PF00975"/>
    </source>
</evidence>
<organism evidence="3 4">
    <name type="scientific">Paenibacillus phyllosphaerae</name>
    <dbReference type="NCBI Taxonomy" id="274593"/>
    <lineage>
        <taxon>Bacteria</taxon>
        <taxon>Bacillati</taxon>
        <taxon>Bacillota</taxon>
        <taxon>Bacilli</taxon>
        <taxon>Bacillales</taxon>
        <taxon>Paenibacillaceae</taxon>
        <taxon>Paenibacillus</taxon>
    </lineage>
</organism>
<dbReference type="Gene3D" id="3.40.50.1820">
    <property type="entry name" value="alpha/beta hydrolase"/>
    <property type="match status" value="1"/>
</dbReference>
<dbReference type="AlphaFoldDB" id="A0A7W5FKB3"/>
<evidence type="ECO:0000256" key="1">
    <source>
        <dbReference type="ARBA" id="ARBA00007169"/>
    </source>
</evidence>
<dbReference type="SUPFAM" id="SSF53474">
    <property type="entry name" value="alpha/beta-Hydrolases"/>
    <property type="match status" value="1"/>
</dbReference>
<dbReference type="Pfam" id="PF00975">
    <property type="entry name" value="Thioesterase"/>
    <property type="match status" value="1"/>
</dbReference>
<keyword evidence="4" id="KW-1185">Reference proteome</keyword>
<name>A0A7W5FKB3_9BACL</name>
<dbReference type="PANTHER" id="PTHR11487:SF0">
    <property type="entry name" value="S-ACYL FATTY ACID SYNTHASE THIOESTERASE, MEDIUM CHAIN"/>
    <property type="match status" value="1"/>
</dbReference>
<accession>A0A7W5FKB3</accession>
<gene>
    <name evidence="3" type="ORF">FHS18_000008</name>
</gene>
<evidence type="ECO:0000313" key="3">
    <source>
        <dbReference type="EMBL" id="MBB3107980.1"/>
    </source>
</evidence>
<comment type="similarity">
    <text evidence="1">Belongs to the thioesterase family.</text>
</comment>
<reference evidence="3 4" key="1">
    <citation type="submission" date="2020-08" db="EMBL/GenBank/DDBJ databases">
        <title>Genomic Encyclopedia of Type Strains, Phase III (KMG-III): the genomes of soil and plant-associated and newly described type strains.</title>
        <authorList>
            <person name="Whitman W."/>
        </authorList>
    </citation>
    <scope>NUCLEOTIDE SEQUENCE [LARGE SCALE GENOMIC DNA]</scope>
    <source>
        <strain evidence="3 4">CECT 5862</strain>
    </source>
</reference>
<evidence type="ECO:0000313" key="4">
    <source>
        <dbReference type="Proteomes" id="UP000570361"/>
    </source>
</evidence>
<dbReference type="InterPro" id="IPR012223">
    <property type="entry name" value="TEII"/>
</dbReference>
<dbReference type="Proteomes" id="UP000570361">
    <property type="component" value="Unassembled WGS sequence"/>
</dbReference>
<dbReference type="InterPro" id="IPR001031">
    <property type="entry name" value="Thioesterase"/>
</dbReference>
<comment type="caution">
    <text evidence="3">The sequence shown here is derived from an EMBL/GenBank/DDBJ whole genome shotgun (WGS) entry which is preliminary data.</text>
</comment>
<dbReference type="EMBL" id="JACHXK010000001">
    <property type="protein sequence ID" value="MBB3107980.1"/>
    <property type="molecule type" value="Genomic_DNA"/>
</dbReference>
<dbReference type="InterPro" id="IPR029058">
    <property type="entry name" value="AB_hydrolase_fold"/>
</dbReference>
<protein>
    <submittedName>
        <fullName evidence="3">Surfactin synthase thioesterase subunit</fullName>
    </submittedName>
</protein>
<dbReference type="PANTHER" id="PTHR11487">
    <property type="entry name" value="THIOESTERASE"/>
    <property type="match status" value="1"/>
</dbReference>
<proteinExistence type="inferred from homology"/>
<sequence>MSNPFYSDFDEARQNVIEMMTARLTDEPFIVFGHSMGGLLAYEATRVIEEKFSRSANMLIISAHEPPHLRVPLNLHELSDLAFIEELIQIGGMPDELLAEPLLLEMFLPIIRHDFKLLASYKPSKTIHSVSCPVHVLSGNDDKTIDPANLLDWRRYTTDEFRMKTLTGGHFFIREQASAIVRYVEANRRLRQSV</sequence>